<feature type="region of interest" description="Disordered" evidence="4">
    <location>
        <begin position="165"/>
        <end position="190"/>
    </location>
</feature>
<feature type="compositionally biased region" description="Gly residues" evidence="4">
    <location>
        <begin position="437"/>
        <end position="461"/>
    </location>
</feature>
<sequence>MAAPADGGVPPEARPALESLVRTWGRYAVGERAPELGDDVGDALAAFTHVVGTLAVEQLAVASPHKDLALYASSTRGTASLPQLAVEAGVVASATAALQAAARQAGGEGAPLAARVAHSALAVLCRGATSAAAERVAAAAEPGAGGSGDPLDGFVIMSPDGTTRPAVFRTMDGRPVQRPRPAQRRQTAATASAAAAAAAASNLAAAASLTSQLRAPALVEAVAAAVRALSAADSGGGGSLPSTSPERSLPLWRVLDRAAHLAHGLLWGMHLDLQSDEIRTARSSSYRAVDGQQDPDLARRLWPPTPPAVAALLASFHDSGLLEVIAEAMLAAPAPAPAPGSTPAPRPAAAPGRRQQRSGRDGGPAAEVGQAIANFSRALEFVPVLVKHTTAPGRDSTRQPSPEGLRALRLLLGPAVQRLQRCSLERHCTDAEAAAAGSGGGAGGGGGSGSSASGGSGGGSGWAALDACRLPPDEGVPDRVDISLPLPRPARGPDHMPLSLMALRTWGVCAQLDLLGPPPPPAEISSGAAAGSNAGQEPRPPPVGAVLDCTLRVLRAGPGADATLSSRRDRIKDISWLLHLILLRPAARPAFADEACALAALGATVQGLAEAVATAEYARTHHPLALMDDERVADVLHIAEAAEIALLAKSLGDFLPGPGTPLRVLRLPEARARVARLLAEARWAHTLEAALRLTAGAQPVMRMGAAGARASFMNMTGPGGTGTTLLQTSGSTADLARLQAAVQQLGPNPTPEAVAQLLRSVGGGGGGDDEGPPGQADRALLHLLNMAIALPSPAVALLHAPQPGPSLEPPAAGDLVTETLAQDLCGLLATLGKVARRLAGKAAEEVAAGRGLEDRPPGPATVRLEKAVWAVGCLLGALAPRRRDGEGAEPASAPAERSVGGPGEGGGGSEQPAPPVGPPVGALGLSSAAAAELRGAAALSLRACVRATTVLMEALAARAAAAEAAAAAAAAPTAASRRRRGGGQALGSSGEGRDCTLGDALSATVLLLASPLTGWGAVPEGLVPAAPERLISAACRALPAIRGTLAGATSAFGREGAVGHARILGGNVLCGLLFLAADPALGAEAAAWVRSAVAPPPPAPGGGSSGSATGADDLGILVRPLLVAAKWLQSFGLEHIVAECLRVCSTLAAAYYGPEEARNEARSCLAALRGDAHAPPPPDWVAALVPEGAGGGPAEAGAGGGVTWRLPKACCNPACTRLDGPWESALPLALCGGCRAVRYCKDGGCQREAWRGGHKGVCGALAAGRRREGAQAAAEPAGAQE</sequence>
<evidence type="ECO:0000313" key="7">
    <source>
        <dbReference type="Proteomes" id="UP000612055"/>
    </source>
</evidence>
<feature type="compositionally biased region" description="Gly residues" evidence="4">
    <location>
        <begin position="900"/>
        <end position="909"/>
    </location>
</feature>
<feature type="region of interest" description="Disordered" evidence="4">
    <location>
        <begin position="971"/>
        <end position="991"/>
    </location>
</feature>
<evidence type="ECO:0000256" key="1">
    <source>
        <dbReference type="ARBA" id="ARBA00022723"/>
    </source>
</evidence>
<feature type="compositionally biased region" description="Low complexity" evidence="4">
    <location>
        <begin position="523"/>
        <end position="535"/>
    </location>
</feature>
<dbReference type="PANTHER" id="PTHR48148">
    <property type="entry name" value="KERATINOCYTE PROLINE-RICH PROTEIN"/>
    <property type="match status" value="1"/>
</dbReference>
<dbReference type="OrthoDB" id="548440at2759"/>
<dbReference type="InterPro" id="IPR002893">
    <property type="entry name" value="Znf_MYND"/>
</dbReference>
<evidence type="ECO:0000256" key="3">
    <source>
        <dbReference type="ARBA" id="ARBA00022833"/>
    </source>
</evidence>
<organism evidence="6 7">
    <name type="scientific">Edaphochlamys debaryana</name>
    <dbReference type="NCBI Taxonomy" id="47281"/>
    <lineage>
        <taxon>Eukaryota</taxon>
        <taxon>Viridiplantae</taxon>
        <taxon>Chlorophyta</taxon>
        <taxon>core chlorophytes</taxon>
        <taxon>Chlorophyceae</taxon>
        <taxon>CS clade</taxon>
        <taxon>Chlamydomonadales</taxon>
        <taxon>Chlamydomonadales incertae sedis</taxon>
        <taxon>Edaphochlamys</taxon>
    </lineage>
</organism>
<proteinExistence type="predicted"/>
<keyword evidence="2" id="KW-0863">Zinc-finger</keyword>
<evidence type="ECO:0000259" key="5">
    <source>
        <dbReference type="Pfam" id="PF01753"/>
    </source>
</evidence>
<keyword evidence="3" id="KW-0862">Zinc</keyword>
<feature type="compositionally biased region" description="Pro residues" evidence="4">
    <location>
        <begin position="335"/>
        <end position="348"/>
    </location>
</feature>
<dbReference type="Proteomes" id="UP000612055">
    <property type="component" value="Unassembled WGS sequence"/>
</dbReference>
<name>A0A835XP70_9CHLO</name>
<reference evidence="6" key="1">
    <citation type="journal article" date="2020" name="bioRxiv">
        <title>Comparative genomics of Chlamydomonas.</title>
        <authorList>
            <person name="Craig R.J."/>
            <person name="Hasan A.R."/>
            <person name="Ness R.W."/>
            <person name="Keightley P.D."/>
        </authorList>
    </citation>
    <scope>NUCLEOTIDE SEQUENCE</scope>
    <source>
        <strain evidence="6">CCAP 11/70</strain>
    </source>
</reference>
<gene>
    <name evidence="6" type="ORF">HYH03_014208</name>
</gene>
<dbReference type="GO" id="GO:0008270">
    <property type="term" value="F:zinc ion binding"/>
    <property type="evidence" value="ECO:0007669"/>
    <property type="project" value="UniProtKB-KW"/>
</dbReference>
<feature type="region of interest" description="Disordered" evidence="4">
    <location>
        <begin position="434"/>
        <end position="491"/>
    </location>
</feature>
<protein>
    <recommendedName>
        <fullName evidence="5">MYND-type domain-containing protein</fullName>
    </recommendedName>
</protein>
<comment type="caution">
    <text evidence="6">The sequence shown here is derived from an EMBL/GenBank/DDBJ whole genome shotgun (WGS) entry which is preliminary data.</text>
</comment>
<accession>A0A835XP70</accession>
<feature type="region of interest" description="Disordered" evidence="4">
    <location>
        <begin position="882"/>
        <end position="920"/>
    </location>
</feature>
<dbReference type="SUPFAM" id="SSF144232">
    <property type="entry name" value="HIT/MYND zinc finger-like"/>
    <property type="match status" value="1"/>
</dbReference>
<dbReference type="Gene3D" id="6.10.140.2220">
    <property type="match status" value="1"/>
</dbReference>
<keyword evidence="7" id="KW-1185">Reference proteome</keyword>
<dbReference type="PANTHER" id="PTHR48148:SF3">
    <property type="entry name" value="KERATINOCYTE PROLINE-RICH PROTEIN"/>
    <property type="match status" value="1"/>
</dbReference>
<evidence type="ECO:0000256" key="2">
    <source>
        <dbReference type="ARBA" id="ARBA00022771"/>
    </source>
</evidence>
<keyword evidence="1" id="KW-0479">Metal-binding</keyword>
<evidence type="ECO:0000256" key="4">
    <source>
        <dbReference type="SAM" id="MobiDB-lite"/>
    </source>
</evidence>
<evidence type="ECO:0000313" key="6">
    <source>
        <dbReference type="EMBL" id="KAG2487095.1"/>
    </source>
</evidence>
<feature type="domain" description="MYND-type" evidence="5">
    <location>
        <begin position="1224"/>
        <end position="1258"/>
    </location>
</feature>
<feature type="region of interest" description="Disordered" evidence="4">
    <location>
        <begin position="335"/>
        <end position="366"/>
    </location>
</feature>
<dbReference type="EMBL" id="JAEHOE010000101">
    <property type="protein sequence ID" value="KAG2487095.1"/>
    <property type="molecule type" value="Genomic_DNA"/>
</dbReference>
<dbReference type="Pfam" id="PF01753">
    <property type="entry name" value="zf-MYND"/>
    <property type="match status" value="1"/>
</dbReference>
<feature type="region of interest" description="Disordered" evidence="4">
    <location>
        <begin position="519"/>
        <end position="542"/>
    </location>
</feature>